<dbReference type="GO" id="GO:0003824">
    <property type="term" value="F:catalytic activity"/>
    <property type="evidence" value="ECO:0007669"/>
    <property type="project" value="InterPro"/>
</dbReference>
<dbReference type="RefSeq" id="WP_008043511.1">
    <property type="nucleotide sequence ID" value="NZ_CH724150.1"/>
</dbReference>
<reference evidence="2 3" key="1">
    <citation type="submission" date="2006-02" db="EMBL/GenBank/DDBJ databases">
        <authorList>
            <person name="Pinhassi J."/>
            <person name="Pedros-Alio C."/>
            <person name="Ferriera S."/>
            <person name="Johnson J."/>
            <person name="Kravitz S."/>
            <person name="Halpern A."/>
            <person name="Remington K."/>
            <person name="Beeson K."/>
            <person name="Tran B."/>
            <person name="Rogers Y.-H."/>
            <person name="Friedman R."/>
            <person name="Venter J.C."/>
        </authorList>
    </citation>
    <scope>NUCLEOTIDE SEQUENCE [LARGE SCALE GENOMIC DNA]</scope>
    <source>
        <strain evidence="2 3">MED297</strain>
    </source>
</reference>
<accession>A4BDX9</accession>
<dbReference type="HOGENOM" id="CLU_101336_0_0_6"/>
<gene>
    <name evidence="2" type="ORF">MED297_16304</name>
</gene>
<dbReference type="PANTHER" id="PTHR30212:SF2">
    <property type="entry name" value="PROTEIN YIIM"/>
    <property type="match status" value="1"/>
</dbReference>
<dbReference type="STRING" id="314283.MED297_16304"/>
<dbReference type="GO" id="GO:0030151">
    <property type="term" value="F:molybdenum ion binding"/>
    <property type="evidence" value="ECO:0007669"/>
    <property type="project" value="InterPro"/>
</dbReference>
<evidence type="ECO:0000313" key="3">
    <source>
        <dbReference type="Proteomes" id="UP000005953"/>
    </source>
</evidence>
<evidence type="ECO:0000259" key="1">
    <source>
        <dbReference type="PROSITE" id="PS51340"/>
    </source>
</evidence>
<dbReference type="OrthoDB" id="5735964at2"/>
<dbReference type="AlphaFoldDB" id="A4BDX9"/>
<dbReference type="Proteomes" id="UP000005953">
    <property type="component" value="Unassembled WGS sequence"/>
</dbReference>
<dbReference type="Pfam" id="PF03473">
    <property type="entry name" value="MOSC"/>
    <property type="match status" value="1"/>
</dbReference>
<dbReference type="GO" id="GO:0030170">
    <property type="term" value="F:pyridoxal phosphate binding"/>
    <property type="evidence" value="ECO:0007669"/>
    <property type="project" value="InterPro"/>
</dbReference>
<comment type="caution">
    <text evidence="2">The sequence shown here is derived from an EMBL/GenBank/DDBJ whole genome shotgun (WGS) entry which is preliminary data.</text>
</comment>
<dbReference type="InterPro" id="IPR005302">
    <property type="entry name" value="MoCF_Sase_C"/>
</dbReference>
<organism evidence="2 3">
    <name type="scientific">Reinekea blandensis MED297</name>
    <dbReference type="NCBI Taxonomy" id="314283"/>
    <lineage>
        <taxon>Bacteria</taxon>
        <taxon>Pseudomonadati</taxon>
        <taxon>Pseudomonadota</taxon>
        <taxon>Gammaproteobacteria</taxon>
        <taxon>Oceanospirillales</taxon>
        <taxon>Saccharospirillaceae</taxon>
        <taxon>Reinekea</taxon>
    </lineage>
</organism>
<proteinExistence type="predicted"/>
<dbReference type="PANTHER" id="PTHR30212">
    <property type="entry name" value="PROTEIN YIIM"/>
    <property type="match status" value="1"/>
</dbReference>
<dbReference type="InterPro" id="IPR011037">
    <property type="entry name" value="Pyrv_Knase-like_insert_dom_sf"/>
</dbReference>
<dbReference type="PROSITE" id="PS51340">
    <property type="entry name" value="MOSC"/>
    <property type="match status" value="1"/>
</dbReference>
<keyword evidence="3" id="KW-1185">Reference proteome</keyword>
<sequence>MTQVSQTELQEKLAYFGQSPTDVGVIKQIVRRPAVDQRETITEGVLTLEEGLVGDSWRARGNRKTPDGSALLDAQLTLMNARVIEVIAGHQDQWPLAGDQFFVDFDLSEERLPAGTVLKIGDALIEVTAEPHLGCRKFSDRFGKDATLFVNSTPGKALRARGVNAKVIRGGEVRVNDSISVYSEG</sequence>
<dbReference type="SUPFAM" id="SSF50800">
    <property type="entry name" value="PK beta-barrel domain-like"/>
    <property type="match status" value="1"/>
</dbReference>
<evidence type="ECO:0000313" key="2">
    <source>
        <dbReference type="EMBL" id="EAR09738.1"/>
    </source>
</evidence>
<feature type="domain" description="MOSC" evidence="1">
    <location>
        <begin position="33"/>
        <end position="182"/>
    </location>
</feature>
<protein>
    <recommendedName>
        <fullName evidence="1">MOSC domain-containing protein</fullName>
    </recommendedName>
</protein>
<name>A4BDX9_9GAMM</name>
<dbReference type="InterPro" id="IPR052353">
    <property type="entry name" value="Benzoxazolinone_Detox_Enz"/>
</dbReference>
<dbReference type="EMBL" id="AAOE01000008">
    <property type="protein sequence ID" value="EAR09738.1"/>
    <property type="molecule type" value="Genomic_DNA"/>
</dbReference>
<dbReference type="Gene3D" id="2.40.33.20">
    <property type="entry name" value="PK beta-barrel domain-like"/>
    <property type="match status" value="1"/>
</dbReference>